<evidence type="ECO:0000259" key="1">
    <source>
        <dbReference type="SMART" id="SM01008"/>
    </source>
</evidence>
<comment type="caution">
    <text evidence="2">The sequence shown here is derived from an EMBL/GenBank/DDBJ whole genome shotgun (WGS) entry which is preliminary data.</text>
</comment>
<dbReference type="InterPro" id="IPR000674">
    <property type="entry name" value="Ald_Oxase/Xan_DH_a/b"/>
</dbReference>
<reference evidence="2" key="1">
    <citation type="journal article" date="2020" name="mSystems">
        <title>Genome- and Community-Level Interaction Insights into Carbon Utilization and Element Cycling Functions of Hydrothermarchaeota in Hydrothermal Sediment.</title>
        <authorList>
            <person name="Zhou Z."/>
            <person name="Liu Y."/>
            <person name="Xu W."/>
            <person name="Pan J."/>
            <person name="Luo Z.H."/>
            <person name="Li M."/>
        </authorList>
    </citation>
    <scope>NUCLEOTIDE SEQUENCE [LARGE SCALE GENOMIC DNA]</scope>
    <source>
        <strain evidence="2">SpSt-780</strain>
    </source>
</reference>
<dbReference type="AlphaFoldDB" id="A0A7C4UDQ9"/>
<name>A0A7C4UDQ9_UNCW3</name>
<dbReference type="Pfam" id="PF20256">
    <property type="entry name" value="MoCoBD_2"/>
    <property type="match status" value="2"/>
</dbReference>
<dbReference type="Pfam" id="PF02738">
    <property type="entry name" value="MoCoBD_1"/>
    <property type="match status" value="1"/>
</dbReference>
<dbReference type="InterPro" id="IPR046867">
    <property type="entry name" value="AldOxase/xan_DH_MoCoBD2"/>
</dbReference>
<gene>
    <name evidence="2" type="ORF">ENV67_08470</name>
</gene>
<sequence>MKDIREYIDDIDFGEVLFGKTLYSTIPSGEILSIEIPNLPDGYFIVDRRDVPLNRVKVIDDEQPVFAERFVNYVGEPILLVVGKDKEILKEIIKEIKVHYREREKVLTIDEAIERKREIVRYEFRKGNVEDAFASAFDIVEGVYETGYQEHLYLETNGMVGIYENGKVSVFGSMQCPYYVKKALVYALKFPEDKVRVVQAKTGGGFGGKEDYPSLLAIQVAVASIKCKKPVKVVYDRKEDFIMTTKRHPSKIIYRSALDKNYRIVGMDVKIYLDGGAYTTLSPVVLQRAMFSAGGVYNIPNIKVEGVVLRTNKVPSGAMRGFGAPQNFFAIEMHIDDIVLKHNLNPYYYRRLMMIKTNDKTVTGGTYRGEIKIIDMLDNAVKKTDFIKKYERYKKSKNKGIGISCFFHGCGFTGSGEVLLKSTIKVKKIKDKIIIYMSNVDMGQKSPDGIRRIAAMALKIPLKNVIIEKPDTDIVPDSGPTVASRTLSIVGRLVKEACEEIKKNKDKDEIEIIRRFTLPEGLVWDGERFYGDAYGEYSFGINIAEVEYDNLTDEIKVLKIYGLYDVGNPVNEKYVHQQLLGGIVQGLGYAIFESLEIDSNGNFNKNSLTDYAIPTSLDIPEIRTEIYKTKGLFGPFGAKCCGELPFVGVAPAVCSAARIATGKKISKIPIKPEYLKRIKDES</sequence>
<evidence type="ECO:0000313" key="2">
    <source>
        <dbReference type="EMBL" id="HGW92552.1"/>
    </source>
</evidence>
<dbReference type="Pfam" id="PF01315">
    <property type="entry name" value="Ald_Xan_dh_C"/>
    <property type="match status" value="1"/>
</dbReference>
<dbReference type="Gene3D" id="3.30.365.10">
    <property type="entry name" value="Aldehyde oxidase/xanthine dehydrogenase, molybdopterin binding domain"/>
    <property type="match status" value="4"/>
</dbReference>
<dbReference type="GO" id="GO:0005506">
    <property type="term" value="F:iron ion binding"/>
    <property type="evidence" value="ECO:0007669"/>
    <property type="project" value="InterPro"/>
</dbReference>
<protein>
    <submittedName>
        <fullName evidence="2">Aldehyde oxidase</fullName>
    </submittedName>
</protein>
<dbReference type="SMART" id="SM01008">
    <property type="entry name" value="Ald_Xan_dh_C"/>
    <property type="match status" value="1"/>
</dbReference>
<feature type="domain" description="Aldehyde oxidase/xanthine dehydrogenase a/b hammerhead" evidence="1">
    <location>
        <begin position="7"/>
        <end position="104"/>
    </location>
</feature>
<proteinExistence type="predicted"/>
<dbReference type="SUPFAM" id="SSF54665">
    <property type="entry name" value="CO dehydrogenase molybdoprotein N-domain-like"/>
    <property type="match status" value="1"/>
</dbReference>
<organism evidence="2">
    <name type="scientific">candidate division WOR-3 bacterium</name>
    <dbReference type="NCBI Taxonomy" id="2052148"/>
    <lineage>
        <taxon>Bacteria</taxon>
        <taxon>Bacteria division WOR-3</taxon>
    </lineage>
</organism>
<dbReference type="EMBL" id="DTHG01000102">
    <property type="protein sequence ID" value="HGW92552.1"/>
    <property type="molecule type" value="Genomic_DNA"/>
</dbReference>
<dbReference type="PANTHER" id="PTHR11908:SF157">
    <property type="entry name" value="XANTHINE DEHYDROGENASE SUBUNIT D-RELATED"/>
    <property type="match status" value="1"/>
</dbReference>
<dbReference type="InterPro" id="IPR037165">
    <property type="entry name" value="AldOxase/xan_DH_Mopterin-bd_sf"/>
</dbReference>
<dbReference type="Gene3D" id="3.90.1170.50">
    <property type="entry name" value="Aldehyde oxidase/xanthine dehydrogenase, a/b hammerhead"/>
    <property type="match status" value="1"/>
</dbReference>
<accession>A0A7C4UDQ9</accession>
<dbReference type="SUPFAM" id="SSF56003">
    <property type="entry name" value="Molybdenum cofactor-binding domain"/>
    <property type="match status" value="1"/>
</dbReference>
<dbReference type="InterPro" id="IPR036856">
    <property type="entry name" value="Ald_Oxase/Xan_DH_a/b_sf"/>
</dbReference>
<dbReference type="PANTHER" id="PTHR11908">
    <property type="entry name" value="XANTHINE DEHYDROGENASE"/>
    <property type="match status" value="1"/>
</dbReference>
<dbReference type="InterPro" id="IPR008274">
    <property type="entry name" value="AldOxase/xan_DH_MoCoBD1"/>
</dbReference>
<dbReference type="GO" id="GO:0016491">
    <property type="term" value="F:oxidoreductase activity"/>
    <property type="evidence" value="ECO:0007669"/>
    <property type="project" value="InterPro"/>
</dbReference>
<dbReference type="InterPro" id="IPR016208">
    <property type="entry name" value="Ald_Oxase/xanthine_DH-like"/>
</dbReference>